<dbReference type="OrthoDB" id="625021at2"/>
<proteinExistence type="predicted"/>
<protein>
    <submittedName>
        <fullName evidence="1">DUF2652 domain-containing protein</fullName>
    </submittedName>
</protein>
<dbReference type="EMBL" id="SIRT01000002">
    <property type="protein sequence ID" value="TBN05399.1"/>
    <property type="molecule type" value="Genomic_DNA"/>
</dbReference>
<evidence type="ECO:0000313" key="1">
    <source>
        <dbReference type="EMBL" id="TBN05399.1"/>
    </source>
</evidence>
<accession>A0A4Q9FGN5</accession>
<dbReference type="Pfam" id="PF10851">
    <property type="entry name" value="DUF2652"/>
    <property type="match status" value="1"/>
</dbReference>
<dbReference type="InterPro" id="IPR020503">
    <property type="entry name" value="Uncharacterised_Rv2561"/>
</dbReference>
<dbReference type="AlphaFoldDB" id="A0A4Q9FGN5"/>
<evidence type="ECO:0000313" key="2">
    <source>
        <dbReference type="Proteomes" id="UP000291142"/>
    </source>
</evidence>
<keyword evidence="2" id="KW-1185">Reference proteome</keyword>
<organism evidence="1 2">
    <name type="scientific">Hyunsoonleella flava</name>
    <dbReference type="NCBI Taxonomy" id="2527939"/>
    <lineage>
        <taxon>Bacteria</taxon>
        <taxon>Pseudomonadati</taxon>
        <taxon>Bacteroidota</taxon>
        <taxon>Flavobacteriia</taxon>
        <taxon>Flavobacteriales</taxon>
        <taxon>Flavobacteriaceae</taxon>
    </lineage>
</organism>
<sequence length="199" mass="23145">MVSKSTLICIPDISGFTRFMSDTDIELSARVIPSLLNEIIYANEINLKVSEIEGDAVLFFRKGQLPPFVDLIDQCKTFFSQFYNQLDVLTKKYSEEKGIDNIPKLGLKIILHYGENVESVQIGNRIKLMGEDVIIAHRLLKNDIKEDEYLLISEDLLNQYEDSTIERNFDWGEFQDNEQVYKHIGEINYSYIKMYKLLD</sequence>
<reference evidence="1 2" key="1">
    <citation type="submission" date="2019-02" db="EMBL/GenBank/DDBJ databases">
        <title>Hyunsoonleella sp., isolated from marine sediment.</title>
        <authorList>
            <person name="Liu B.-T."/>
        </authorList>
    </citation>
    <scope>NUCLEOTIDE SEQUENCE [LARGE SCALE GENOMIC DNA]</scope>
    <source>
        <strain evidence="1 2">T58</strain>
    </source>
</reference>
<name>A0A4Q9FGN5_9FLAO</name>
<dbReference type="InterPro" id="IPR029787">
    <property type="entry name" value="Nucleotide_cyclase"/>
</dbReference>
<gene>
    <name evidence="1" type="ORF">EYD45_03730</name>
</gene>
<dbReference type="Proteomes" id="UP000291142">
    <property type="component" value="Unassembled WGS sequence"/>
</dbReference>
<comment type="caution">
    <text evidence="1">The sequence shown here is derived from an EMBL/GenBank/DDBJ whole genome shotgun (WGS) entry which is preliminary data.</text>
</comment>
<dbReference type="SUPFAM" id="SSF55073">
    <property type="entry name" value="Nucleotide cyclase"/>
    <property type="match status" value="1"/>
</dbReference>
<dbReference type="Gene3D" id="3.30.70.1230">
    <property type="entry name" value="Nucleotide cyclase"/>
    <property type="match status" value="1"/>
</dbReference>